<protein>
    <submittedName>
        <fullName evidence="4">Efflux RND transporter periplasmic adaptor subunit</fullName>
    </submittedName>
</protein>
<keyword evidence="5" id="KW-1185">Reference proteome</keyword>
<evidence type="ECO:0000313" key="4">
    <source>
        <dbReference type="EMBL" id="MBL4917535.1"/>
    </source>
</evidence>
<feature type="region of interest" description="Disordered" evidence="2">
    <location>
        <begin position="40"/>
        <end position="61"/>
    </location>
</feature>
<dbReference type="Gene3D" id="1.10.287.470">
    <property type="entry name" value="Helix hairpin bin"/>
    <property type="match status" value="1"/>
</dbReference>
<reference evidence="4" key="1">
    <citation type="submission" date="2021-01" db="EMBL/GenBank/DDBJ databases">
        <title>Tabrizicola alba sp. nov. a motile alkaliphilic bacterium isolated from a soda lake.</title>
        <authorList>
            <person name="Szuroczki S."/>
            <person name="Abbaszade G."/>
            <person name="Schumann P."/>
            <person name="Toth E."/>
        </authorList>
    </citation>
    <scope>NUCLEOTIDE SEQUENCE</scope>
    <source>
        <strain evidence="4">DMG-N-6</strain>
    </source>
</reference>
<proteinExistence type="predicted"/>
<feature type="coiled-coil region" evidence="1">
    <location>
        <begin position="202"/>
        <end position="229"/>
    </location>
</feature>
<sequence length="416" mass="43637">MRVVPFLTALAVTGSLYLLIFERERLWSFASGGATPAAQAAEPAVESGTPEQRSDASAPRPVSVLVQASRAQNVDAAILVRGRTEAARQVEARAETSGLVISEPLRRGAYVRAGQTLCQLDPGTRPAMLLEAEAREMEAQSRIPESDARLEEARAKLQEAEINDRAAAQLSAGGFASETRVAGAQAALSSARAGVSAAEAGLQTAQSGILAAEAAVESARRELDRLTISAPFDGLLESDTAELGALLQPGAICGTVIQLDPVKLVGFLSETDVDKVDVGALAGARLVSGTEAMGRVTFLSRAADPLTRTFRVEVTVANSDLAIRDGQTAEIRIETEGRSGHLLPGSALTLDDDGQLGIRVVDAERRAAFLPVTLLRDTVDGVWLTGLPDAVDVIVVGQEFVAEGTPLAPTWRDATE</sequence>
<evidence type="ECO:0000256" key="1">
    <source>
        <dbReference type="SAM" id="Coils"/>
    </source>
</evidence>
<dbReference type="InterPro" id="IPR058792">
    <property type="entry name" value="Beta-barrel_RND_2"/>
</dbReference>
<dbReference type="PANTHER" id="PTHR30469:SF29">
    <property type="entry name" value="BLR2860 PROTEIN"/>
    <property type="match status" value="1"/>
</dbReference>
<accession>A0A8K0XZV7</accession>
<dbReference type="GO" id="GO:1990281">
    <property type="term" value="C:efflux pump complex"/>
    <property type="evidence" value="ECO:0007669"/>
    <property type="project" value="TreeGrafter"/>
</dbReference>
<dbReference type="PANTHER" id="PTHR30469">
    <property type="entry name" value="MULTIDRUG RESISTANCE PROTEIN MDTA"/>
    <property type="match status" value="1"/>
</dbReference>
<evidence type="ECO:0000259" key="3">
    <source>
        <dbReference type="Pfam" id="PF25954"/>
    </source>
</evidence>
<dbReference type="RefSeq" id="WP_202688439.1">
    <property type="nucleotide sequence ID" value="NZ_JAESVN010000003.1"/>
</dbReference>
<feature type="domain" description="CusB-like beta-barrel" evidence="3">
    <location>
        <begin position="270"/>
        <end position="336"/>
    </location>
</feature>
<name>A0A8K0XZV7_9RHOB</name>
<feature type="coiled-coil region" evidence="1">
    <location>
        <begin position="143"/>
        <end position="170"/>
    </location>
</feature>
<comment type="caution">
    <text evidence="4">The sequence shown here is derived from an EMBL/GenBank/DDBJ whole genome shotgun (WGS) entry which is preliminary data.</text>
</comment>
<gene>
    <name evidence="4" type="ORF">JL811_09905</name>
</gene>
<evidence type="ECO:0000313" key="5">
    <source>
        <dbReference type="Proteomes" id="UP000648908"/>
    </source>
</evidence>
<keyword evidence="1" id="KW-0175">Coiled coil</keyword>
<dbReference type="AlphaFoldDB" id="A0A8K0XZV7"/>
<dbReference type="GO" id="GO:0015562">
    <property type="term" value="F:efflux transmembrane transporter activity"/>
    <property type="evidence" value="ECO:0007669"/>
    <property type="project" value="TreeGrafter"/>
</dbReference>
<dbReference type="Gene3D" id="2.40.50.100">
    <property type="match status" value="1"/>
</dbReference>
<organism evidence="4 5">
    <name type="scientific">Szabonella alba</name>
    <dbReference type="NCBI Taxonomy" id="2804194"/>
    <lineage>
        <taxon>Bacteria</taxon>
        <taxon>Pseudomonadati</taxon>
        <taxon>Pseudomonadota</taxon>
        <taxon>Alphaproteobacteria</taxon>
        <taxon>Rhodobacterales</taxon>
        <taxon>Paracoccaceae</taxon>
        <taxon>Szabonella</taxon>
    </lineage>
</organism>
<dbReference type="Proteomes" id="UP000648908">
    <property type="component" value="Unassembled WGS sequence"/>
</dbReference>
<evidence type="ECO:0000256" key="2">
    <source>
        <dbReference type="SAM" id="MobiDB-lite"/>
    </source>
</evidence>
<dbReference type="SUPFAM" id="SSF111369">
    <property type="entry name" value="HlyD-like secretion proteins"/>
    <property type="match status" value="1"/>
</dbReference>
<dbReference type="Gene3D" id="2.40.420.20">
    <property type="match status" value="1"/>
</dbReference>
<dbReference type="Gene3D" id="2.40.30.170">
    <property type="match status" value="1"/>
</dbReference>
<dbReference type="EMBL" id="JAESVN010000003">
    <property type="protein sequence ID" value="MBL4917535.1"/>
    <property type="molecule type" value="Genomic_DNA"/>
</dbReference>
<dbReference type="Pfam" id="PF25954">
    <property type="entry name" value="Beta-barrel_RND_2"/>
    <property type="match status" value="1"/>
</dbReference>